<evidence type="ECO:0000313" key="1">
    <source>
        <dbReference type="EMBL" id="WOO85676.1"/>
    </source>
</evidence>
<keyword evidence="2" id="KW-1185">Reference proteome</keyword>
<sequence>MAARRVTVTQPIGDADDGRRPHLQWQVANGTRFTITGDLARFLDGEVPWHRIEGIDVLPLLQRLADLKEAYGANVAGEVVFEDLLTLPPDGIRADGHSKFRLQAARSHIWHKVSPARAHRAPLTANQVAACVVLALLKGWRVDEVPMTAGFPALFVFGQPCHPKERIYRFCYEIARDLDPANVIVHGLRCEGCVEHKIANCWSYTPFAPRLAGWRP</sequence>
<proteinExistence type="predicted"/>
<protein>
    <submittedName>
        <fullName evidence="1">Uncharacterized protein</fullName>
    </submittedName>
</protein>
<dbReference type="GeneID" id="87812333"/>
<organism evidence="1 2">
    <name type="scientific">Vanrija pseudolonga</name>
    <dbReference type="NCBI Taxonomy" id="143232"/>
    <lineage>
        <taxon>Eukaryota</taxon>
        <taxon>Fungi</taxon>
        <taxon>Dikarya</taxon>
        <taxon>Basidiomycota</taxon>
        <taxon>Agaricomycotina</taxon>
        <taxon>Tremellomycetes</taxon>
        <taxon>Trichosporonales</taxon>
        <taxon>Trichosporonaceae</taxon>
        <taxon>Vanrija</taxon>
    </lineage>
</organism>
<dbReference type="EMBL" id="CP086720">
    <property type="protein sequence ID" value="WOO85676.1"/>
    <property type="molecule type" value="Genomic_DNA"/>
</dbReference>
<reference evidence="1" key="1">
    <citation type="submission" date="2023-10" db="EMBL/GenBank/DDBJ databases">
        <authorList>
            <person name="Noh H."/>
        </authorList>
    </citation>
    <scope>NUCLEOTIDE SEQUENCE</scope>
    <source>
        <strain evidence="1">DUCC4014</strain>
    </source>
</reference>
<evidence type="ECO:0000313" key="2">
    <source>
        <dbReference type="Proteomes" id="UP000827549"/>
    </source>
</evidence>
<dbReference type="AlphaFoldDB" id="A0AAF1BLC4"/>
<gene>
    <name evidence="1" type="ORF">LOC62_07G009170</name>
</gene>
<accession>A0AAF1BLC4</accession>
<dbReference type="Proteomes" id="UP000827549">
    <property type="component" value="Chromosome 7"/>
</dbReference>
<dbReference type="RefSeq" id="XP_062631702.1">
    <property type="nucleotide sequence ID" value="XM_062775718.1"/>
</dbReference>
<name>A0AAF1BLC4_9TREE</name>